<organism evidence="3 4">
    <name type="scientific">Corynebacterium kalidii</name>
    <dbReference type="NCBI Taxonomy" id="2931982"/>
    <lineage>
        <taxon>Bacteria</taxon>
        <taxon>Bacillati</taxon>
        <taxon>Actinomycetota</taxon>
        <taxon>Actinomycetes</taxon>
        <taxon>Mycobacteriales</taxon>
        <taxon>Corynebacteriaceae</taxon>
        <taxon>Corynebacterium</taxon>
    </lineage>
</organism>
<proteinExistence type="predicted"/>
<dbReference type="RefSeq" id="WP_244803754.1">
    <property type="nucleotide sequence ID" value="NZ_JALIEA010000011.1"/>
</dbReference>
<accession>A0A9X1WII2</accession>
<feature type="transmembrane region" description="Helical" evidence="2">
    <location>
        <begin position="21"/>
        <end position="42"/>
    </location>
</feature>
<feature type="region of interest" description="Disordered" evidence="1">
    <location>
        <begin position="1"/>
        <end position="20"/>
    </location>
</feature>
<keyword evidence="4" id="KW-1185">Reference proteome</keyword>
<keyword evidence="2" id="KW-0472">Membrane</keyword>
<dbReference type="Proteomes" id="UP001139207">
    <property type="component" value="Unassembled WGS sequence"/>
</dbReference>
<keyword evidence="2" id="KW-1133">Transmembrane helix</keyword>
<protein>
    <submittedName>
        <fullName evidence="3">Uncharacterized protein</fullName>
    </submittedName>
</protein>
<feature type="compositionally biased region" description="Basic and acidic residues" evidence="1">
    <location>
        <begin position="9"/>
        <end position="20"/>
    </location>
</feature>
<comment type="caution">
    <text evidence="3">The sequence shown here is derived from an EMBL/GenBank/DDBJ whole genome shotgun (WGS) entry which is preliminary data.</text>
</comment>
<sequence length="437" mass="46424">MSPLRVRRDRGVPPEQRSRTDVTVTAVITVAVLLVVLATWYFSDARGTSHTEAGPGEAVAPPSAAVAPPENLAEIWRTRSEPSGPSGVGEPVLVDGTAVVRDGDRVAGVAVDDGHEAWSYSRDRHLCGVAGNWGRVVTVYRGPKGCSDVTSLAASTGGYEDTRSSLGSTDVGLFRSLDHVGVLSEDRVELWRSDLVRTVEVGHVETPVSADAQPLDGCRFSSSLTRKDLLAVMADCDREDGKGTVSLQVADPEESGEPEVTHEFTVPPDAELVGVAQEAAVIYVHGDGRRATGPDDYSGSRFQVLHTDGSFEQHPADPSPALTYLAEGHADAPFIPVTGDLPHHMTWFDGERLVGFGPTNLEPRFSVPALGSGDAMAGSLLVPVPGGIAVVDWDTGTVERTVPVDRGDHDGPVSLRVRGDVVVEQRGDEMVALRQRP</sequence>
<evidence type="ECO:0000313" key="4">
    <source>
        <dbReference type="Proteomes" id="UP001139207"/>
    </source>
</evidence>
<keyword evidence="2" id="KW-0812">Transmembrane</keyword>
<name>A0A9X1WII2_9CORY</name>
<gene>
    <name evidence="3" type="ORF">MUN33_04815</name>
</gene>
<evidence type="ECO:0000256" key="1">
    <source>
        <dbReference type="SAM" id="MobiDB-lite"/>
    </source>
</evidence>
<dbReference type="AlphaFoldDB" id="A0A9X1WII2"/>
<evidence type="ECO:0000256" key="2">
    <source>
        <dbReference type="SAM" id="Phobius"/>
    </source>
</evidence>
<dbReference type="EMBL" id="JALIEA010000011">
    <property type="protein sequence ID" value="MCJ7858040.1"/>
    <property type="molecule type" value="Genomic_DNA"/>
</dbReference>
<reference evidence="3" key="1">
    <citation type="submission" date="2022-04" db="EMBL/GenBank/DDBJ databases">
        <title>Corynebacterium kalidii LD5P10.</title>
        <authorList>
            <person name="Sun J.Q."/>
        </authorList>
    </citation>
    <scope>NUCLEOTIDE SEQUENCE</scope>
    <source>
        <strain evidence="3">LD5P10</strain>
    </source>
</reference>
<evidence type="ECO:0000313" key="3">
    <source>
        <dbReference type="EMBL" id="MCJ7858040.1"/>
    </source>
</evidence>